<dbReference type="PANTHER" id="PTHR13778:SF47">
    <property type="entry name" value="LIPOPOLYSACCHARIDE 1,3-GALACTOSYLTRANSFERASE"/>
    <property type="match status" value="1"/>
</dbReference>
<dbReference type="Proteomes" id="UP000886860">
    <property type="component" value="Unassembled WGS sequence"/>
</dbReference>
<comment type="caution">
    <text evidence="4">The sequence shown here is derived from an EMBL/GenBank/DDBJ whole genome shotgun (WGS) entry which is preliminary data.</text>
</comment>
<keyword evidence="2" id="KW-0808">Transferase</keyword>
<reference evidence="4" key="2">
    <citation type="journal article" date="2021" name="PeerJ">
        <title>Extensive microbial diversity within the chicken gut microbiome revealed by metagenomics and culture.</title>
        <authorList>
            <person name="Gilroy R."/>
            <person name="Ravi A."/>
            <person name="Getino M."/>
            <person name="Pursley I."/>
            <person name="Horton D.L."/>
            <person name="Alikhan N.F."/>
            <person name="Baker D."/>
            <person name="Gharbi K."/>
            <person name="Hall N."/>
            <person name="Watson M."/>
            <person name="Adriaenssens E.M."/>
            <person name="Foster-Nyarko E."/>
            <person name="Jarju S."/>
            <person name="Secka A."/>
            <person name="Antonio M."/>
            <person name="Oren A."/>
            <person name="Chaudhuri R.R."/>
            <person name="La Ragione R."/>
            <person name="Hildebrand F."/>
            <person name="Pallen M.J."/>
        </authorList>
    </citation>
    <scope>NUCLEOTIDE SEQUENCE</scope>
    <source>
        <strain evidence="4">CHK123-3438</strain>
    </source>
</reference>
<evidence type="ECO:0000256" key="2">
    <source>
        <dbReference type="ARBA" id="ARBA00022679"/>
    </source>
</evidence>
<organism evidence="4 5">
    <name type="scientific">Candidatus Caccovicinus merdipullorum</name>
    <dbReference type="NCBI Taxonomy" id="2840724"/>
    <lineage>
        <taxon>Bacteria</taxon>
        <taxon>Bacillati</taxon>
        <taxon>Bacillota</taxon>
        <taxon>Clostridia</taxon>
        <taxon>Eubacteriales</taxon>
        <taxon>Candidatus Caccovicinus</taxon>
    </lineage>
</organism>
<accession>A0A9D1GHW9</accession>
<dbReference type="SUPFAM" id="SSF53448">
    <property type="entry name" value="Nucleotide-diphospho-sugar transferases"/>
    <property type="match status" value="1"/>
</dbReference>
<keyword evidence="3" id="KW-0479">Metal-binding</keyword>
<dbReference type="GO" id="GO:0016757">
    <property type="term" value="F:glycosyltransferase activity"/>
    <property type="evidence" value="ECO:0007669"/>
    <property type="project" value="UniProtKB-KW"/>
</dbReference>
<keyword evidence="1" id="KW-0328">Glycosyltransferase</keyword>
<reference evidence="4" key="1">
    <citation type="submission" date="2020-10" db="EMBL/GenBank/DDBJ databases">
        <authorList>
            <person name="Gilroy R."/>
        </authorList>
    </citation>
    <scope>NUCLEOTIDE SEQUENCE</scope>
    <source>
        <strain evidence="4">CHK123-3438</strain>
    </source>
</reference>
<dbReference type="InterPro" id="IPR002495">
    <property type="entry name" value="Glyco_trans_8"/>
</dbReference>
<name>A0A9D1GHW9_9FIRM</name>
<dbReference type="AlphaFoldDB" id="A0A9D1GHW9"/>
<dbReference type="PANTHER" id="PTHR13778">
    <property type="entry name" value="GLYCOSYLTRANSFERASE 8 DOMAIN-CONTAINING PROTEIN"/>
    <property type="match status" value="1"/>
</dbReference>
<protein>
    <submittedName>
        <fullName evidence="4">Glycosyltransferase family 8 protein</fullName>
    </submittedName>
</protein>
<gene>
    <name evidence="4" type="ORF">IAB60_00410</name>
</gene>
<dbReference type="GO" id="GO:0046872">
    <property type="term" value="F:metal ion binding"/>
    <property type="evidence" value="ECO:0007669"/>
    <property type="project" value="UniProtKB-KW"/>
</dbReference>
<dbReference type="InterPro" id="IPR050748">
    <property type="entry name" value="Glycosyltrans_8_dom-fam"/>
</dbReference>
<evidence type="ECO:0000313" key="5">
    <source>
        <dbReference type="Proteomes" id="UP000886860"/>
    </source>
</evidence>
<dbReference type="Pfam" id="PF01501">
    <property type="entry name" value="Glyco_transf_8"/>
    <property type="match status" value="1"/>
</dbReference>
<sequence>MVDSIRLFVTLNENYVPQLKVLLTSVAVSNPNETIDLYMMHSGIGEEKLDEIRRLCCSRGYGFYPITADPDIFKNAPVSKTYPREMYYRLLAPHLLPKEIDRVLYLDPDILVINPLRPLWEMDLKGNLFAAAAHSWASYLAANVSRVRLGTEGQYFNSGVLLMDLEAGRKEIRPEEIFSYTRKHGKELVLPDQDVLNAMYGNRILELDDYIWNYDARRYNSYLLLSSGAADLEWVIRNTAILHFCGRSKPWKPGYLYRFGVLYRHYMRLEEIWESGEESSSGISRRI</sequence>
<evidence type="ECO:0000313" key="4">
    <source>
        <dbReference type="EMBL" id="HIT40559.1"/>
    </source>
</evidence>
<dbReference type="InterPro" id="IPR029044">
    <property type="entry name" value="Nucleotide-diphossugar_trans"/>
</dbReference>
<dbReference type="EMBL" id="DVKS01000009">
    <property type="protein sequence ID" value="HIT40559.1"/>
    <property type="molecule type" value="Genomic_DNA"/>
</dbReference>
<dbReference type="Gene3D" id="3.90.550.10">
    <property type="entry name" value="Spore Coat Polysaccharide Biosynthesis Protein SpsA, Chain A"/>
    <property type="match status" value="1"/>
</dbReference>
<evidence type="ECO:0000256" key="3">
    <source>
        <dbReference type="ARBA" id="ARBA00022723"/>
    </source>
</evidence>
<evidence type="ECO:0000256" key="1">
    <source>
        <dbReference type="ARBA" id="ARBA00022676"/>
    </source>
</evidence>
<proteinExistence type="predicted"/>
<dbReference type="CDD" id="cd04194">
    <property type="entry name" value="GT8_A4GalT_like"/>
    <property type="match status" value="1"/>
</dbReference>